<evidence type="ECO:0000256" key="4">
    <source>
        <dbReference type="ARBA" id="ARBA00022618"/>
    </source>
</evidence>
<name>A0A6J6XIZ9_9ZZZZ</name>
<evidence type="ECO:0000256" key="2">
    <source>
        <dbReference type="ARBA" id="ARBA00009008"/>
    </source>
</evidence>
<dbReference type="NCBIfam" id="TIGR03544">
    <property type="entry name" value="DivI1A_domain"/>
    <property type="match status" value="1"/>
</dbReference>
<accession>A0A6J6XIZ9</accession>
<feature type="coiled-coil region" evidence="7">
    <location>
        <begin position="37"/>
        <end position="64"/>
    </location>
</feature>
<comment type="subcellular location">
    <subcellularLocation>
        <location evidence="1">Cytoplasm</location>
    </subcellularLocation>
</comment>
<feature type="coiled-coil region" evidence="7">
    <location>
        <begin position="104"/>
        <end position="186"/>
    </location>
</feature>
<dbReference type="InterPro" id="IPR019933">
    <property type="entry name" value="DivIVA_domain"/>
</dbReference>
<keyword evidence="4" id="KW-0132">Cell division</keyword>
<keyword evidence="3" id="KW-0963">Cytoplasm</keyword>
<dbReference type="Gene3D" id="6.10.250.660">
    <property type="match status" value="1"/>
</dbReference>
<dbReference type="GO" id="GO:0005737">
    <property type="term" value="C:cytoplasm"/>
    <property type="evidence" value="ECO:0007669"/>
    <property type="project" value="UniProtKB-SubCell"/>
</dbReference>
<evidence type="ECO:0000256" key="3">
    <source>
        <dbReference type="ARBA" id="ARBA00022490"/>
    </source>
</evidence>
<keyword evidence="5 7" id="KW-0175">Coiled coil</keyword>
<organism evidence="9">
    <name type="scientific">freshwater metagenome</name>
    <dbReference type="NCBI Taxonomy" id="449393"/>
    <lineage>
        <taxon>unclassified sequences</taxon>
        <taxon>metagenomes</taxon>
        <taxon>ecological metagenomes</taxon>
    </lineage>
</organism>
<sequence length="642" mass="70516">MAISFSRPDPSSPAAVGSAQFTVTRRGFDTEEVRDFLRSVSAELGRLQERERFLESELRAMQTRGMSGPGVLDEETVTALLGEETARVLTVAREAAAQMRVRAAEAAERLVREANSDAIRVREDADIETARRRSDATSDVEAELELAKQQGREMVNEAREYREKVLSELARRRELARQQIEQLIHSRDRLVNAFDRARLAANDVVGDLAEFDDLSNEVAHATGITKPVSENSNGFVDHTQDPEAIPQKMADTQVIDVVEEEILEELVTADEIIEEVIIEEVSETIITSIHEEQAGMSDHPSTDVPAVERMAEVVQLFGKKRREATITSVVAPTTAPEPEQELKPAAKVEAPKIVDVKPQTSKTPTKSPAKKSVDDLFANLRKTSTAEVARTAKPKTASPETTEQKAVVPKAKAVVPKVDGLVFERRDEVLAPIMVALTSKMKRVLADEENSMLTYLQGKKAAVALEKVLPEPSVHVQGYIEAVAEDVMSAAMGGAKSLSSSLKADLRRKVTSSAVMQVMSKNIDDVLVRPLRDRIQRCVEQSDGDREEMSKLIRSVYREWKMQRVEQHIGDIARLAYSRGAYLVLDQGTSVCWMVDPNGPPCADAEDNSLAGATALGSDFPTGHSHPIAHTGCRCLVTPTGE</sequence>
<dbReference type="InterPro" id="IPR007793">
    <property type="entry name" value="DivIVA_fam"/>
</dbReference>
<evidence type="ECO:0000256" key="6">
    <source>
        <dbReference type="ARBA" id="ARBA00023306"/>
    </source>
</evidence>
<feature type="region of interest" description="Disordered" evidence="8">
    <location>
        <begin position="385"/>
        <end position="404"/>
    </location>
</feature>
<dbReference type="PANTHER" id="PTHR35794:SF2">
    <property type="entry name" value="CELL DIVISION PROTEIN DIVIVA"/>
    <property type="match status" value="1"/>
</dbReference>
<evidence type="ECO:0000313" key="9">
    <source>
        <dbReference type="EMBL" id="CAB4795584.1"/>
    </source>
</evidence>
<dbReference type="EMBL" id="CAFAAG010000072">
    <property type="protein sequence ID" value="CAB4795584.1"/>
    <property type="molecule type" value="Genomic_DNA"/>
</dbReference>
<comment type="similarity">
    <text evidence="2">Belongs to the DivIVA family.</text>
</comment>
<dbReference type="PANTHER" id="PTHR35794">
    <property type="entry name" value="CELL DIVISION PROTEIN DIVIVA"/>
    <property type="match status" value="1"/>
</dbReference>
<evidence type="ECO:0000256" key="5">
    <source>
        <dbReference type="ARBA" id="ARBA00023054"/>
    </source>
</evidence>
<dbReference type="AlphaFoldDB" id="A0A6J6XIZ9"/>
<keyword evidence="6" id="KW-0131">Cell cycle</keyword>
<evidence type="ECO:0000256" key="8">
    <source>
        <dbReference type="SAM" id="MobiDB-lite"/>
    </source>
</evidence>
<dbReference type="GO" id="GO:0051301">
    <property type="term" value="P:cell division"/>
    <property type="evidence" value="ECO:0007669"/>
    <property type="project" value="UniProtKB-KW"/>
</dbReference>
<proteinExistence type="inferred from homology"/>
<evidence type="ECO:0000256" key="1">
    <source>
        <dbReference type="ARBA" id="ARBA00004496"/>
    </source>
</evidence>
<reference evidence="9" key="1">
    <citation type="submission" date="2020-05" db="EMBL/GenBank/DDBJ databases">
        <authorList>
            <person name="Chiriac C."/>
            <person name="Salcher M."/>
            <person name="Ghai R."/>
            <person name="Kavagutti S V."/>
        </authorList>
    </citation>
    <scope>NUCLEOTIDE SEQUENCE</scope>
</reference>
<gene>
    <name evidence="9" type="ORF">UFOPK2975_00940</name>
</gene>
<evidence type="ECO:0000256" key="7">
    <source>
        <dbReference type="SAM" id="Coils"/>
    </source>
</evidence>
<dbReference type="Pfam" id="PF05103">
    <property type="entry name" value="DivIVA"/>
    <property type="match status" value="1"/>
</dbReference>
<protein>
    <submittedName>
        <fullName evidence="9">Unannotated protein</fullName>
    </submittedName>
</protein>